<evidence type="ECO:0000256" key="1">
    <source>
        <dbReference type="SAM" id="MobiDB-lite"/>
    </source>
</evidence>
<dbReference type="Proteomes" id="UP000252884">
    <property type="component" value="Unassembled WGS sequence"/>
</dbReference>
<gene>
    <name evidence="2" type="ORF">DES41_111153</name>
</gene>
<organism evidence="2 3">
    <name type="scientific">Pseudorhodoferax soli</name>
    <dbReference type="NCBI Taxonomy" id="545864"/>
    <lineage>
        <taxon>Bacteria</taxon>
        <taxon>Pseudomonadati</taxon>
        <taxon>Pseudomonadota</taxon>
        <taxon>Betaproteobacteria</taxon>
        <taxon>Burkholderiales</taxon>
        <taxon>Comamonadaceae</taxon>
    </lineage>
</organism>
<feature type="region of interest" description="Disordered" evidence="1">
    <location>
        <begin position="171"/>
        <end position="218"/>
    </location>
</feature>
<accession>A0A368XEA8</accession>
<dbReference type="OrthoDB" id="8907048at2"/>
<evidence type="ECO:0000313" key="2">
    <source>
        <dbReference type="EMBL" id="RCW66195.1"/>
    </source>
</evidence>
<proteinExistence type="predicted"/>
<sequence length="218" mass="24200">MEPLPSNNEYPRFGRSTLDQTHAPYAIVMQLQQLGLSEWAGTVLSWLGRYDGLEEHLHIESNQAIAMRDALMRFAIETPKPEAGTTLTPQALRELKAAIVEDLLQLDFVRTIAYWGPLFEKRIVWNPLEISWLGFLDILPISDDREGEECLMVITKEEADPAHLQAIHDLLMGGPAPENSTDTGPGPAPMPQAPHVPHVPQVPRAPRPGRASDGQADH</sequence>
<comment type="caution">
    <text evidence="2">The sequence shown here is derived from an EMBL/GenBank/DDBJ whole genome shotgun (WGS) entry which is preliminary data.</text>
</comment>
<keyword evidence="3" id="KW-1185">Reference proteome</keyword>
<dbReference type="EMBL" id="QPJK01000011">
    <property type="protein sequence ID" value="RCW66195.1"/>
    <property type="molecule type" value="Genomic_DNA"/>
</dbReference>
<dbReference type="AlphaFoldDB" id="A0A368XEA8"/>
<name>A0A368XEA8_9BURK</name>
<protein>
    <submittedName>
        <fullName evidence="2">Uncharacterized protein</fullName>
    </submittedName>
</protein>
<evidence type="ECO:0000313" key="3">
    <source>
        <dbReference type="Proteomes" id="UP000252884"/>
    </source>
</evidence>
<feature type="compositionally biased region" description="Low complexity" evidence="1">
    <location>
        <begin position="195"/>
        <end position="204"/>
    </location>
</feature>
<reference evidence="2 3" key="1">
    <citation type="submission" date="2018-07" db="EMBL/GenBank/DDBJ databases">
        <title>Genomic Encyclopedia of Type Strains, Phase IV (KMG-IV): sequencing the most valuable type-strain genomes for metagenomic binning, comparative biology and taxonomic classification.</title>
        <authorList>
            <person name="Goeker M."/>
        </authorList>
    </citation>
    <scope>NUCLEOTIDE SEQUENCE [LARGE SCALE GENOMIC DNA]</scope>
    <source>
        <strain evidence="2 3">DSM 21634</strain>
    </source>
</reference>
<dbReference type="RefSeq" id="WP_114471554.1">
    <property type="nucleotide sequence ID" value="NZ_QPJK01000011.1"/>
</dbReference>